<dbReference type="InterPro" id="IPR019049">
    <property type="entry name" value="Nucleoporin_prot_Ndc1/Nup"/>
</dbReference>
<evidence type="ECO:0000256" key="14">
    <source>
        <dbReference type="SAM" id="Phobius"/>
    </source>
</evidence>
<evidence type="ECO:0000256" key="1">
    <source>
        <dbReference type="ARBA" id="ARBA00004232"/>
    </source>
</evidence>
<keyword evidence="6" id="KW-0509">mRNA transport</keyword>
<feature type="transmembrane region" description="Helical" evidence="14">
    <location>
        <begin position="63"/>
        <end position="87"/>
    </location>
</feature>
<comment type="subcellular location">
    <subcellularLocation>
        <location evidence="1">Nucleus membrane</location>
        <topology evidence="1">Multi-pass membrane protein</topology>
    </subcellularLocation>
    <subcellularLocation>
        <location evidence="2">Nucleus</location>
        <location evidence="2">Nuclear pore complex</location>
    </subcellularLocation>
</comment>
<organism evidence="15 16">
    <name type="scientific">Lymnaea stagnalis</name>
    <name type="common">Great pond snail</name>
    <name type="synonym">Helix stagnalis</name>
    <dbReference type="NCBI Taxonomy" id="6523"/>
    <lineage>
        <taxon>Eukaryota</taxon>
        <taxon>Metazoa</taxon>
        <taxon>Spiralia</taxon>
        <taxon>Lophotrochozoa</taxon>
        <taxon>Mollusca</taxon>
        <taxon>Gastropoda</taxon>
        <taxon>Heterobranchia</taxon>
        <taxon>Euthyneura</taxon>
        <taxon>Panpulmonata</taxon>
        <taxon>Hygrophila</taxon>
        <taxon>Lymnaeoidea</taxon>
        <taxon>Lymnaeidae</taxon>
        <taxon>Lymnaea</taxon>
    </lineage>
</organism>
<evidence type="ECO:0000256" key="8">
    <source>
        <dbReference type="ARBA" id="ARBA00022989"/>
    </source>
</evidence>
<comment type="caution">
    <text evidence="15">The sequence shown here is derived from an EMBL/GenBank/DDBJ whole genome shotgun (WGS) entry which is preliminary data.</text>
</comment>
<feature type="non-terminal residue" evidence="15">
    <location>
        <position position="483"/>
    </location>
</feature>
<evidence type="ECO:0000256" key="6">
    <source>
        <dbReference type="ARBA" id="ARBA00022816"/>
    </source>
</evidence>
<evidence type="ECO:0000256" key="11">
    <source>
        <dbReference type="ARBA" id="ARBA00023136"/>
    </source>
</evidence>
<feature type="transmembrane region" description="Helical" evidence="14">
    <location>
        <begin position="199"/>
        <end position="222"/>
    </location>
</feature>
<feature type="transmembrane region" description="Helical" evidence="14">
    <location>
        <begin position="154"/>
        <end position="173"/>
    </location>
</feature>
<gene>
    <name evidence="15" type="ORF">GSLYS_00016741001</name>
</gene>
<dbReference type="GO" id="GO:0031965">
    <property type="term" value="C:nuclear membrane"/>
    <property type="evidence" value="ECO:0007669"/>
    <property type="project" value="UniProtKB-SubCell"/>
</dbReference>
<evidence type="ECO:0000256" key="5">
    <source>
        <dbReference type="ARBA" id="ARBA00022692"/>
    </source>
</evidence>
<keyword evidence="5 14" id="KW-0812">Transmembrane</keyword>
<evidence type="ECO:0008006" key="17">
    <source>
        <dbReference type="Google" id="ProtNLM"/>
    </source>
</evidence>
<feature type="region of interest" description="Disordered" evidence="13">
    <location>
        <begin position="385"/>
        <end position="422"/>
    </location>
</feature>
<dbReference type="GO" id="GO:0030674">
    <property type="term" value="F:protein-macromolecule adaptor activity"/>
    <property type="evidence" value="ECO:0007669"/>
    <property type="project" value="TreeGrafter"/>
</dbReference>
<evidence type="ECO:0000313" key="15">
    <source>
        <dbReference type="EMBL" id="CAL1543207.1"/>
    </source>
</evidence>
<feature type="transmembrane region" description="Helical" evidence="14">
    <location>
        <begin position="108"/>
        <end position="129"/>
    </location>
</feature>
<evidence type="ECO:0000256" key="12">
    <source>
        <dbReference type="ARBA" id="ARBA00023242"/>
    </source>
</evidence>
<dbReference type="PANTHER" id="PTHR13269:SF6">
    <property type="entry name" value="NUCLEOPORIN NDC1"/>
    <property type="match status" value="1"/>
</dbReference>
<keyword evidence="8 14" id="KW-1133">Transmembrane helix</keyword>
<feature type="transmembrane region" description="Helical" evidence="14">
    <location>
        <begin position="21"/>
        <end position="43"/>
    </location>
</feature>
<dbReference type="GO" id="GO:0006999">
    <property type="term" value="P:nuclear pore organization"/>
    <property type="evidence" value="ECO:0007669"/>
    <property type="project" value="TreeGrafter"/>
</dbReference>
<dbReference type="Proteomes" id="UP001497497">
    <property type="component" value="Unassembled WGS sequence"/>
</dbReference>
<keyword evidence="4" id="KW-0813">Transport</keyword>
<feature type="compositionally biased region" description="Low complexity" evidence="13">
    <location>
        <begin position="385"/>
        <end position="397"/>
    </location>
</feature>
<feature type="transmembrane region" description="Helical" evidence="14">
    <location>
        <begin position="248"/>
        <end position="269"/>
    </location>
</feature>
<keyword evidence="10" id="KW-0906">Nuclear pore complex</keyword>
<evidence type="ECO:0000256" key="10">
    <source>
        <dbReference type="ARBA" id="ARBA00023132"/>
    </source>
</evidence>
<keyword evidence="12" id="KW-0539">Nucleus</keyword>
<evidence type="ECO:0000256" key="4">
    <source>
        <dbReference type="ARBA" id="ARBA00022448"/>
    </source>
</evidence>
<keyword evidence="11 14" id="KW-0472">Membrane</keyword>
<evidence type="ECO:0000256" key="2">
    <source>
        <dbReference type="ARBA" id="ARBA00004567"/>
    </source>
</evidence>
<evidence type="ECO:0000256" key="7">
    <source>
        <dbReference type="ARBA" id="ARBA00022927"/>
    </source>
</evidence>
<protein>
    <recommendedName>
        <fullName evidence="17">Nucleoporin NDC1</fullName>
    </recommendedName>
</protein>
<dbReference type="GO" id="GO:0070762">
    <property type="term" value="C:nuclear pore transmembrane ring"/>
    <property type="evidence" value="ECO:0007669"/>
    <property type="project" value="TreeGrafter"/>
</dbReference>
<dbReference type="GO" id="GO:0051028">
    <property type="term" value="P:mRNA transport"/>
    <property type="evidence" value="ECO:0007669"/>
    <property type="project" value="UniProtKB-KW"/>
</dbReference>
<evidence type="ECO:0000256" key="3">
    <source>
        <dbReference type="ARBA" id="ARBA00005760"/>
    </source>
</evidence>
<dbReference type="EMBL" id="CAXITT010000533">
    <property type="protein sequence ID" value="CAL1543207.1"/>
    <property type="molecule type" value="Genomic_DNA"/>
</dbReference>
<name>A0AAV2IER5_LYMST</name>
<accession>A0AAV2IER5</accession>
<keyword evidence="7" id="KW-0653">Protein transport</keyword>
<keyword evidence="9" id="KW-0811">Translocation</keyword>
<evidence type="ECO:0000256" key="9">
    <source>
        <dbReference type="ARBA" id="ARBA00023010"/>
    </source>
</evidence>
<keyword evidence="16" id="KW-1185">Reference proteome</keyword>
<dbReference type="AlphaFoldDB" id="A0AAV2IER5"/>
<dbReference type="PANTHER" id="PTHR13269">
    <property type="entry name" value="NUCLEOPORIN NDC1"/>
    <property type="match status" value="1"/>
</dbReference>
<comment type="similarity">
    <text evidence="3">Belongs to the NDC1 family.</text>
</comment>
<evidence type="ECO:0000313" key="16">
    <source>
        <dbReference type="Proteomes" id="UP001497497"/>
    </source>
</evidence>
<dbReference type="Pfam" id="PF09531">
    <property type="entry name" value="Ndc1_Nup"/>
    <property type="match status" value="1"/>
</dbReference>
<evidence type="ECO:0000256" key="13">
    <source>
        <dbReference type="SAM" id="MobiDB-lite"/>
    </source>
</evidence>
<dbReference type="GO" id="GO:0015031">
    <property type="term" value="P:protein transport"/>
    <property type="evidence" value="ECO:0007669"/>
    <property type="project" value="UniProtKB-KW"/>
</dbReference>
<sequence length="483" mass="54529">MAMAVYNWFHSEVYFWRRLASICWSVIFMPVVLMAFIFLSTFSAIHPFQWFSDSSVFFLNSRFWLAVLINSICLVVLTMFTLPHFSVAAEVNKTVLSSNLALFRWSRLPLLVASIETGAVAGWSLAWLIGDEYGTLTTVLNTETYESKVLNEPHVFLVLAATFAGFCCYWMFFQQQQYYLSFPHVQRSKSFRVRYESMVLLHATCWQSIHVVKYFYIFYFMFGNLFKRWISGSFGITTNPEVPPINSLLGIFNLSLLWQTYLCTFLLVFTTSLARTMTRVFYTEPTEFAMAAVLEQDKDITLSEALACMSSPLLQHLAFLDLSCLSKFSHTRRQELLSLSQPGGHPRIWLSVSGVAFGVIRELNDLVKKENGTIMSKVSVNAHKSSSQSSGFSHTLSGDTASSLSHRVTGTESSEMLNSSEEEHKSSSFLAKSLSAVSSLPLISQILAEYPDTSSRSLFASCQLQIWAIEAVSLVASKSLRED</sequence>
<proteinExistence type="inferred from homology"/>
<reference evidence="15 16" key="1">
    <citation type="submission" date="2024-04" db="EMBL/GenBank/DDBJ databases">
        <authorList>
            <consortium name="Genoscope - CEA"/>
            <person name="William W."/>
        </authorList>
    </citation>
    <scope>NUCLEOTIDE SEQUENCE [LARGE SCALE GENOMIC DNA]</scope>
</reference>
<feature type="compositionally biased region" description="Polar residues" evidence="13">
    <location>
        <begin position="398"/>
        <end position="411"/>
    </location>
</feature>